<feature type="domain" description="AB hydrolase-1" evidence="2">
    <location>
        <begin position="32"/>
        <end position="251"/>
    </location>
</feature>
<feature type="chain" id="PRO_5015544618" evidence="1">
    <location>
        <begin position="24"/>
        <end position="260"/>
    </location>
</feature>
<dbReference type="PANTHER" id="PTHR37017">
    <property type="entry name" value="AB HYDROLASE-1 DOMAIN-CONTAINING PROTEIN-RELATED"/>
    <property type="match status" value="1"/>
</dbReference>
<dbReference type="AlphaFoldDB" id="A0A2T5FZ28"/>
<dbReference type="Proteomes" id="UP000244162">
    <property type="component" value="Unassembled WGS sequence"/>
</dbReference>
<evidence type="ECO:0000256" key="1">
    <source>
        <dbReference type="SAM" id="SignalP"/>
    </source>
</evidence>
<organism evidence="3 4">
    <name type="scientific">Sphingomonas oleivorans</name>
    <dbReference type="NCBI Taxonomy" id="1735121"/>
    <lineage>
        <taxon>Bacteria</taxon>
        <taxon>Pseudomonadati</taxon>
        <taxon>Pseudomonadota</taxon>
        <taxon>Alphaproteobacteria</taxon>
        <taxon>Sphingomonadales</taxon>
        <taxon>Sphingomonadaceae</taxon>
        <taxon>Sphingomonas</taxon>
    </lineage>
</organism>
<evidence type="ECO:0000313" key="4">
    <source>
        <dbReference type="Proteomes" id="UP000244162"/>
    </source>
</evidence>
<dbReference type="Pfam" id="PF12697">
    <property type="entry name" value="Abhydrolase_6"/>
    <property type="match status" value="1"/>
</dbReference>
<dbReference type="PANTHER" id="PTHR37017:SF11">
    <property type="entry name" value="ESTERASE_LIPASE_THIOESTERASE DOMAIN-CONTAINING PROTEIN"/>
    <property type="match status" value="1"/>
</dbReference>
<dbReference type="GO" id="GO:0016787">
    <property type="term" value="F:hydrolase activity"/>
    <property type="evidence" value="ECO:0007669"/>
    <property type="project" value="UniProtKB-KW"/>
</dbReference>
<keyword evidence="4" id="KW-1185">Reference proteome</keyword>
<proteinExistence type="predicted"/>
<protein>
    <submittedName>
        <fullName evidence="3">Alpha/beta hydrolase</fullName>
    </submittedName>
</protein>
<gene>
    <name evidence="3" type="ORF">CLG96_08075</name>
</gene>
<keyword evidence="1" id="KW-0732">Signal</keyword>
<feature type="signal peptide" evidence="1">
    <location>
        <begin position="1"/>
        <end position="23"/>
    </location>
</feature>
<evidence type="ECO:0000313" key="3">
    <source>
        <dbReference type="EMBL" id="PTQ11862.1"/>
    </source>
</evidence>
<reference evidence="3 4" key="1">
    <citation type="submission" date="2017-09" db="EMBL/GenBank/DDBJ databases">
        <title>Sphingomonas panjinensis sp.nov., isolated from oil-contaminated soil.</title>
        <authorList>
            <person name="Wang L."/>
            <person name="Chen L."/>
        </authorList>
    </citation>
    <scope>NUCLEOTIDE SEQUENCE [LARGE SCALE GENOMIC DNA]</scope>
    <source>
        <strain evidence="3 4">FW-11</strain>
    </source>
</reference>
<dbReference type="OrthoDB" id="9814966at2"/>
<comment type="caution">
    <text evidence="3">The sequence shown here is derived from an EMBL/GenBank/DDBJ whole genome shotgun (WGS) entry which is preliminary data.</text>
</comment>
<name>A0A2T5FZ28_9SPHN</name>
<dbReference type="InterPro" id="IPR052897">
    <property type="entry name" value="Sec-Metab_Biosynth_Hydrolase"/>
</dbReference>
<accession>A0A2T5FZ28</accession>
<dbReference type="RefSeq" id="WP_107967376.1">
    <property type="nucleotide sequence ID" value="NZ_NWBU01000006.1"/>
</dbReference>
<keyword evidence="3" id="KW-0378">Hydrolase</keyword>
<dbReference type="InterPro" id="IPR000073">
    <property type="entry name" value="AB_hydrolase_1"/>
</dbReference>
<dbReference type="EMBL" id="NWBU01000006">
    <property type="protein sequence ID" value="PTQ11862.1"/>
    <property type="molecule type" value="Genomic_DNA"/>
</dbReference>
<dbReference type="SUPFAM" id="SSF53474">
    <property type="entry name" value="alpha/beta-Hydrolases"/>
    <property type="match status" value="1"/>
</dbReference>
<evidence type="ECO:0000259" key="2">
    <source>
        <dbReference type="Pfam" id="PF12697"/>
    </source>
</evidence>
<dbReference type="Gene3D" id="3.40.50.1820">
    <property type="entry name" value="alpha/beta hydrolase"/>
    <property type="match status" value="1"/>
</dbReference>
<sequence length="260" mass="27089">MHRIAHSLALATLWLAGPASAYAKEQEAKPTIILVHGAFADSSGWNDVIARLEKKGYPVIAAANPLRGVASDANSISAIVRSVSGQVVLVGHSYGGAVITEAAHGNSNVKALIYVAGFLPEAGESSLSLSGKFPGSTLGQALMSVSLPDGTTDLYIRSAKFHDQFAADVPPARTALMAATQRPVSQAALAEPSRTAMWKSLPSYVIYGSSDRNIPAAAMKFMADRAHARKTVVIANASHALMVSRPTEVAAIIEEAASAD</sequence>
<dbReference type="InterPro" id="IPR029058">
    <property type="entry name" value="AB_hydrolase_fold"/>
</dbReference>